<evidence type="ECO:0000256" key="1">
    <source>
        <dbReference type="SAM" id="MobiDB-lite"/>
    </source>
</evidence>
<dbReference type="Pfam" id="PF20087">
    <property type="entry name" value="DUF6479"/>
    <property type="match status" value="1"/>
</dbReference>
<gene>
    <name evidence="3" type="ORF">E5083_08390</name>
</gene>
<evidence type="ECO:0000313" key="3">
    <source>
        <dbReference type="EMBL" id="TGN79619.1"/>
    </source>
</evidence>
<keyword evidence="4" id="KW-1185">Reference proteome</keyword>
<evidence type="ECO:0000256" key="2">
    <source>
        <dbReference type="SAM" id="Phobius"/>
    </source>
</evidence>
<dbReference type="GeneID" id="95447608"/>
<keyword evidence="2" id="KW-0812">Transmembrane</keyword>
<comment type="caution">
    <text evidence="3">The sequence shown here is derived from an EMBL/GenBank/DDBJ whole genome shotgun (WGS) entry which is preliminary data.</text>
</comment>
<dbReference type="InterPro" id="IPR045513">
    <property type="entry name" value="DUF6479"/>
</dbReference>
<dbReference type="EMBL" id="SRRT01000002">
    <property type="protein sequence ID" value="TGN79619.1"/>
    <property type="molecule type" value="Genomic_DNA"/>
</dbReference>
<feature type="transmembrane region" description="Helical" evidence="2">
    <location>
        <begin position="15"/>
        <end position="35"/>
    </location>
</feature>
<dbReference type="RefSeq" id="WP_135784953.1">
    <property type="nucleotide sequence ID" value="NZ_SRRT01000002.1"/>
</dbReference>
<dbReference type="AlphaFoldDB" id="A0A4Z1DAJ2"/>
<feature type="region of interest" description="Disordered" evidence="1">
    <location>
        <begin position="39"/>
        <end position="81"/>
    </location>
</feature>
<accession>A0A4Z1DAJ2</accession>
<reference evidence="3 4" key="1">
    <citation type="submission" date="2019-04" db="EMBL/GenBank/DDBJ databases">
        <title>Streptomyces sp. nov. Bv016 isolated from bark of Buahinia variegata.</title>
        <authorList>
            <person name="Kanchanasin P."/>
            <person name="Tanasupawat S."/>
            <person name="Yuki M."/>
            <person name="Kudo T."/>
        </authorList>
    </citation>
    <scope>NUCLEOTIDE SEQUENCE [LARGE SCALE GENOMIC DNA]</scope>
    <source>
        <strain evidence="3 4">Bv016</strain>
    </source>
</reference>
<dbReference type="Proteomes" id="UP000298159">
    <property type="component" value="Unassembled WGS sequence"/>
</dbReference>
<organism evidence="3 4">
    <name type="scientific">Streptomyces bauhiniae</name>
    <dbReference type="NCBI Taxonomy" id="2340725"/>
    <lineage>
        <taxon>Bacteria</taxon>
        <taxon>Bacillati</taxon>
        <taxon>Actinomycetota</taxon>
        <taxon>Actinomycetes</taxon>
        <taxon>Kitasatosporales</taxon>
        <taxon>Streptomycetaceae</taxon>
        <taxon>Streptomyces</taxon>
    </lineage>
</organism>
<keyword evidence="2" id="KW-0472">Membrane</keyword>
<proteinExistence type="predicted"/>
<evidence type="ECO:0000313" key="4">
    <source>
        <dbReference type="Proteomes" id="UP000298159"/>
    </source>
</evidence>
<sequence length="81" mass="8811">MNIAAEFLAASSKSALWLLVVGVIVAVILLGGFLLGSRRARSRRMSTQPPGADTRRGPQDQSGVGWQTPEDNPENHSHHRH</sequence>
<protein>
    <submittedName>
        <fullName evidence="3">Uncharacterized protein</fullName>
    </submittedName>
</protein>
<name>A0A4Z1DAJ2_9ACTN</name>
<keyword evidence="2" id="KW-1133">Transmembrane helix</keyword>